<dbReference type="Gene3D" id="2.30.110.10">
    <property type="entry name" value="Electron Transport, Fmn-binding Protein, Chain A"/>
    <property type="match status" value="1"/>
</dbReference>
<keyword evidence="5" id="KW-1185">Reference proteome</keyword>
<dbReference type="PANTHER" id="PTHR35176">
    <property type="entry name" value="HEME OXYGENASE HI_0854-RELATED"/>
    <property type="match status" value="1"/>
</dbReference>
<proteinExistence type="predicted"/>
<feature type="domain" description="Pyridoxamine 5'-phosphate oxidase N-terminal" evidence="3">
    <location>
        <begin position="43"/>
        <end position="129"/>
    </location>
</feature>
<reference evidence="4 5" key="1">
    <citation type="submission" date="2016-10" db="EMBL/GenBank/DDBJ databases">
        <authorList>
            <person name="de Groot N.N."/>
        </authorList>
    </citation>
    <scope>NUCLEOTIDE SEQUENCE [LARGE SCALE GENOMIC DNA]</scope>
    <source>
        <strain evidence="4 5">CGMCC 4.5727</strain>
    </source>
</reference>
<gene>
    <name evidence="4" type="ORF">SAMN05421806_104478</name>
</gene>
<evidence type="ECO:0000259" key="3">
    <source>
        <dbReference type="Pfam" id="PF01243"/>
    </source>
</evidence>
<dbReference type="AlphaFoldDB" id="A0A1G8Z8W2"/>
<evidence type="ECO:0000256" key="1">
    <source>
        <dbReference type="ARBA" id="ARBA00023002"/>
    </source>
</evidence>
<name>A0A1G8Z8W2_9ACTN</name>
<dbReference type="GO" id="GO:0005829">
    <property type="term" value="C:cytosol"/>
    <property type="evidence" value="ECO:0007669"/>
    <property type="project" value="TreeGrafter"/>
</dbReference>
<protein>
    <submittedName>
        <fullName evidence="4">PPOX class probable F420-dependent enzyme</fullName>
    </submittedName>
</protein>
<dbReference type="OrthoDB" id="1094370at2"/>
<evidence type="ECO:0000313" key="5">
    <source>
        <dbReference type="Proteomes" id="UP000199155"/>
    </source>
</evidence>
<keyword evidence="1" id="KW-0560">Oxidoreductase</keyword>
<accession>A0A1G8Z8W2</accession>
<dbReference type="SUPFAM" id="SSF50475">
    <property type="entry name" value="FMN-binding split barrel"/>
    <property type="match status" value="1"/>
</dbReference>
<dbReference type="Pfam" id="PF01243">
    <property type="entry name" value="PNPOx_N"/>
    <property type="match status" value="1"/>
</dbReference>
<dbReference type="RefSeq" id="WP_093609895.1">
    <property type="nucleotide sequence ID" value="NZ_FNFF01000004.1"/>
</dbReference>
<dbReference type="Proteomes" id="UP000199155">
    <property type="component" value="Unassembled WGS sequence"/>
</dbReference>
<dbReference type="EMBL" id="FNFF01000004">
    <property type="protein sequence ID" value="SDK10835.1"/>
    <property type="molecule type" value="Genomic_DNA"/>
</dbReference>
<dbReference type="InterPro" id="IPR019920">
    <property type="entry name" value="F420-binding_dom_put"/>
</dbReference>
<feature type="compositionally biased region" description="Low complexity" evidence="2">
    <location>
        <begin position="1"/>
        <end position="26"/>
    </location>
</feature>
<feature type="region of interest" description="Disordered" evidence="2">
    <location>
        <begin position="1"/>
        <end position="38"/>
    </location>
</feature>
<dbReference type="STRING" id="417292.SAMN05421806_104478"/>
<dbReference type="GO" id="GO:0070967">
    <property type="term" value="F:coenzyme F420 binding"/>
    <property type="evidence" value="ECO:0007669"/>
    <property type="project" value="TreeGrafter"/>
</dbReference>
<organism evidence="4 5">
    <name type="scientific">Streptomyces indicus</name>
    <dbReference type="NCBI Taxonomy" id="417292"/>
    <lineage>
        <taxon>Bacteria</taxon>
        <taxon>Bacillati</taxon>
        <taxon>Actinomycetota</taxon>
        <taxon>Actinomycetes</taxon>
        <taxon>Kitasatosporales</taxon>
        <taxon>Streptomycetaceae</taxon>
        <taxon>Streptomyces</taxon>
    </lineage>
</organism>
<dbReference type="InterPro" id="IPR012349">
    <property type="entry name" value="Split_barrel_FMN-bd"/>
</dbReference>
<dbReference type="GO" id="GO:0016627">
    <property type="term" value="F:oxidoreductase activity, acting on the CH-CH group of donors"/>
    <property type="evidence" value="ECO:0007669"/>
    <property type="project" value="TreeGrafter"/>
</dbReference>
<sequence>MSTHTATPTDLDTANAAAPAAPTAAAVPSRKPASGPAPRVLSDAELSELLGSQSFSVLATVRRTGHPHLSTVLHHWDPVERIVRVSTTADRLKVRQIQADPHAALHVSGPGNWSFAVAEGTAEVSAPTETPGDEIGRELLSLTPGFTDPADERGFLEQLVEERRVVIRLRVSRLYGTSLDIPVES</sequence>
<evidence type="ECO:0000313" key="4">
    <source>
        <dbReference type="EMBL" id="SDK10835.1"/>
    </source>
</evidence>
<dbReference type="PANTHER" id="PTHR35176:SF2">
    <property type="entry name" value="F420H(2)-DEPENDENT REDUCTASE RV1155"/>
    <property type="match status" value="1"/>
</dbReference>
<dbReference type="NCBIfam" id="TIGR03618">
    <property type="entry name" value="Rv1155_F420"/>
    <property type="match status" value="1"/>
</dbReference>
<evidence type="ECO:0000256" key="2">
    <source>
        <dbReference type="SAM" id="MobiDB-lite"/>
    </source>
</evidence>
<dbReference type="InterPro" id="IPR011576">
    <property type="entry name" value="Pyridox_Oxase_N"/>
</dbReference>
<dbReference type="InterPro" id="IPR052019">
    <property type="entry name" value="F420H2_bilvrd_red/Heme_oxyg"/>
</dbReference>